<feature type="domain" description="HD" evidence="1">
    <location>
        <begin position="26"/>
        <end position="110"/>
    </location>
</feature>
<organism evidence="2 3">
    <name type="scientific">Nocardia pulmonis</name>
    <dbReference type="NCBI Taxonomy" id="2951408"/>
    <lineage>
        <taxon>Bacteria</taxon>
        <taxon>Bacillati</taxon>
        <taxon>Actinomycetota</taxon>
        <taxon>Actinomycetes</taxon>
        <taxon>Mycobacteriales</taxon>
        <taxon>Nocardiaceae</taxon>
        <taxon>Nocardia</taxon>
    </lineage>
</organism>
<dbReference type="Proteomes" id="UP001139157">
    <property type="component" value="Unassembled WGS sequence"/>
</dbReference>
<dbReference type="Pfam" id="PF01966">
    <property type="entry name" value="HD"/>
    <property type="match status" value="1"/>
</dbReference>
<dbReference type="AlphaFoldDB" id="A0A9X2EEE3"/>
<sequence length="190" mass="21556">MAAAPDTALARAATDLLTDCAPEVLVNHCQRVYQWSCALGENRNWQVDPELLYLEAMLHDLGVTERFDGPESFEVEGGNAAEKFLLEHGYPKKRAETVKEATLLHVDPTTFQDPRHEVALLAMACAMENRGEFSDEFDADFVDAVLRKWPRQAYRDYTRRVSQDHAERKPDSLSAQLVESGVFERKTQWG</sequence>
<dbReference type="PANTHER" id="PTHR35569">
    <property type="entry name" value="CYANAMIDE HYDRATASE DDI2-RELATED"/>
    <property type="match status" value="1"/>
</dbReference>
<protein>
    <submittedName>
        <fullName evidence="2">HD domain-containing protein</fullName>
    </submittedName>
</protein>
<keyword evidence="3" id="KW-1185">Reference proteome</keyword>
<comment type="caution">
    <text evidence="2">The sequence shown here is derived from an EMBL/GenBank/DDBJ whole genome shotgun (WGS) entry which is preliminary data.</text>
</comment>
<dbReference type="InterPro" id="IPR003607">
    <property type="entry name" value="HD/PDEase_dom"/>
</dbReference>
<dbReference type="Gene3D" id="1.10.3210.10">
    <property type="entry name" value="Hypothetical protein af1432"/>
    <property type="match status" value="1"/>
</dbReference>
<dbReference type="PANTHER" id="PTHR35569:SF1">
    <property type="entry name" value="CYANAMIDE HYDRATASE DDI2-RELATED"/>
    <property type="match status" value="1"/>
</dbReference>
<dbReference type="SUPFAM" id="SSF109604">
    <property type="entry name" value="HD-domain/PDEase-like"/>
    <property type="match status" value="1"/>
</dbReference>
<proteinExistence type="predicted"/>
<dbReference type="CDD" id="cd00077">
    <property type="entry name" value="HDc"/>
    <property type="match status" value="1"/>
</dbReference>
<reference evidence="2" key="1">
    <citation type="submission" date="2022-06" db="EMBL/GenBank/DDBJ databases">
        <title>Novel species in genus nocardia.</title>
        <authorList>
            <person name="Li F."/>
        </authorList>
    </citation>
    <scope>NUCLEOTIDE SEQUENCE</scope>
    <source>
        <strain evidence="2">CDC141</strain>
    </source>
</reference>
<evidence type="ECO:0000259" key="1">
    <source>
        <dbReference type="Pfam" id="PF01966"/>
    </source>
</evidence>
<evidence type="ECO:0000313" key="2">
    <source>
        <dbReference type="EMBL" id="MCM6776611.1"/>
    </source>
</evidence>
<accession>A0A9X2EEE3</accession>
<gene>
    <name evidence="2" type="ORF">NDR86_24290</name>
</gene>
<dbReference type="InterPro" id="IPR006674">
    <property type="entry name" value="HD_domain"/>
</dbReference>
<evidence type="ECO:0000313" key="3">
    <source>
        <dbReference type="Proteomes" id="UP001139157"/>
    </source>
</evidence>
<name>A0A9X2EEE3_9NOCA</name>
<dbReference type="EMBL" id="JAMRXG010000011">
    <property type="protein sequence ID" value="MCM6776611.1"/>
    <property type="molecule type" value="Genomic_DNA"/>
</dbReference>